<accession>A0A183MNN7</accession>
<dbReference type="Proteomes" id="UP000277204">
    <property type="component" value="Unassembled WGS sequence"/>
</dbReference>
<evidence type="ECO:0000313" key="1">
    <source>
        <dbReference type="EMBL" id="VDP24604.1"/>
    </source>
</evidence>
<evidence type="ECO:0000313" key="2">
    <source>
        <dbReference type="Proteomes" id="UP000277204"/>
    </source>
</evidence>
<proteinExistence type="predicted"/>
<dbReference type="EMBL" id="UZAI01017433">
    <property type="protein sequence ID" value="VDP24604.1"/>
    <property type="molecule type" value="Genomic_DNA"/>
</dbReference>
<gene>
    <name evidence="1" type="ORF">SMRZ_LOCUS17662</name>
</gene>
<protein>
    <submittedName>
        <fullName evidence="1">Uncharacterized protein</fullName>
    </submittedName>
</protein>
<keyword evidence="2" id="KW-1185">Reference proteome</keyword>
<organism evidence="1 2">
    <name type="scientific">Schistosoma margrebowiei</name>
    <dbReference type="NCBI Taxonomy" id="48269"/>
    <lineage>
        <taxon>Eukaryota</taxon>
        <taxon>Metazoa</taxon>
        <taxon>Spiralia</taxon>
        <taxon>Lophotrochozoa</taxon>
        <taxon>Platyhelminthes</taxon>
        <taxon>Trematoda</taxon>
        <taxon>Digenea</taxon>
        <taxon>Strigeidida</taxon>
        <taxon>Schistosomatoidea</taxon>
        <taxon>Schistosomatidae</taxon>
        <taxon>Schistosoma</taxon>
    </lineage>
</organism>
<reference evidence="1 2" key="1">
    <citation type="submission" date="2018-11" db="EMBL/GenBank/DDBJ databases">
        <authorList>
            <consortium name="Pathogen Informatics"/>
        </authorList>
    </citation>
    <scope>NUCLEOTIDE SEQUENCE [LARGE SCALE GENOMIC DNA]</scope>
    <source>
        <strain evidence="1 2">Zambia</strain>
    </source>
</reference>
<sequence length="78" mass="8444">MELPPFVSVVISTNLFILPFEISIKLFDCDNFIIEGDCFLSVPGVGVVDDDENGGIDEKTDESNSTSCLTLISTLSLL</sequence>
<name>A0A183MNN7_9TREM</name>
<dbReference type="AlphaFoldDB" id="A0A183MNN7"/>